<accession>A0A1I0NXW9</accession>
<gene>
    <name evidence="2" type="ORF">SAMN05421841_0873</name>
</gene>
<dbReference type="EMBL" id="FOIU01000001">
    <property type="protein sequence ID" value="SEW06708.1"/>
    <property type="molecule type" value="Genomic_DNA"/>
</dbReference>
<proteinExistence type="predicted"/>
<feature type="region of interest" description="Disordered" evidence="1">
    <location>
        <begin position="12"/>
        <end position="31"/>
    </location>
</feature>
<dbReference type="AlphaFoldDB" id="A0A1I0NXW9"/>
<keyword evidence="3" id="KW-1185">Reference proteome</keyword>
<dbReference type="Proteomes" id="UP000199469">
    <property type="component" value="Unassembled WGS sequence"/>
</dbReference>
<evidence type="ECO:0000313" key="2">
    <source>
        <dbReference type="EMBL" id="SEW06708.1"/>
    </source>
</evidence>
<organism evidence="2 3">
    <name type="scientific">Chryseobacterium wanjuense</name>
    <dbReference type="NCBI Taxonomy" id="356305"/>
    <lineage>
        <taxon>Bacteria</taxon>
        <taxon>Pseudomonadati</taxon>
        <taxon>Bacteroidota</taxon>
        <taxon>Flavobacteriia</taxon>
        <taxon>Flavobacteriales</taxon>
        <taxon>Weeksellaceae</taxon>
        <taxon>Chryseobacterium group</taxon>
        <taxon>Chryseobacterium</taxon>
    </lineage>
</organism>
<evidence type="ECO:0000256" key="1">
    <source>
        <dbReference type="SAM" id="MobiDB-lite"/>
    </source>
</evidence>
<evidence type="ECO:0000313" key="3">
    <source>
        <dbReference type="Proteomes" id="UP000199469"/>
    </source>
</evidence>
<protein>
    <recommendedName>
        <fullName evidence="4">DUF721 domain-containing protein</fullName>
    </recommendedName>
</protein>
<sequence length="123" mass="14740">MKINLDFFTRTNKPESRNPKPGTQFMKKNKKREFQSSELVKSFARIHGFEHKLIAFEIKDFLEEYLDESLFCEIKSVNIEEQTVIIKINSPLLKHDFQMRKSFFLKKFQDKFGAEKFNDLQIL</sequence>
<name>A0A1I0NXW9_9FLAO</name>
<reference evidence="3" key="1">
    <citation type="submission" date="2016-10" db="EMBL/GenBank/DDBJ databases">
        <authorList>
            <person name="Varghese N."/>
            <person name="Submissions S."/>
        </authorList>
    </citation>
    <scope>NUCLEOTIDE SEQUENCE [LARGE SCALE GENOMIC DNA]</scope>
    <source>
        <strain evidence="3">DSM 17724</strain>
    </source>
</reference>
<dbReference type="STRING" id="356305.SAMN05421841_0873"/>
<evidence type="ECO:0008006" key="4">
    <source>
        <dbReference type="Google" id="ProtNLM"/>
    </source>
</evidence>